<dbReference type="AlphaFoldDB" id="A0A7D4UJ26"/>
<dbReference type="Proteomes" id="UP000505355">
    <property type="component" value="Chromosome"/>
</dbReference>
<evidence type="ECO:0000313" key="2">
    <source>
        <dbReference type="Proteomes" id="UP000505355"/>
    </source>
</evidence>
<dbReference type="RefSeq" id="WP_173413144.1">
    <property type="nucleotide sequence ID" value="NZ_CP054139.1"/>
</dbReference>
<dbReference type="EMBL" id="CP054139">
    <property type="protein sequence ID" value="QKJ28442.1"/>
    <property type="molecule type" value="Genomic_DNA"/>
</dbReference>
<gene>
    <name evidence="1" type="ORF">HQ865_01255</name>
</gene>
<keyword evidence="2" id="KW-1185">Reference proteome</keyword>
<proteinExistence type="predicted"/>
<dbReference type="KEGG" id="mmab:HQ865_01255"/>
<name>A0A7D4UJ26_9SPHI</name>
<organism evidence="1 2">
    <name type="scientific">Mucilaginibacter mali</name>
    <dbReference type="NCBI Taxonomy" id="2740462"/>
    <lineage>
        <taxon>Bacteria</taxon>
        <taxon>Pseudomonadati</taxon>
        <taxon>Bacteroidota</taxon>
        <taxon>Sphingobacteriia</taxon>
        <taxon>Sphingobacteriales</taxon>
        <taxon>Sphingobacteriaceae</taxon>
        <taxon>Mucilaginibacter</taxon>
    </lineage>
</organism>
<evidence type="ECO:0000313" key="1">
    <source>
        <dbReference type="EMBL" id="QKJ28442.1"/>
    </source>
</evidence>
<protein>
    <submittedName>
        <fullName evidence="1">Uncharacterized protein</fullName>
    </submittedName>
</protein>
<sequence>MDENTKNEPELKPEGPVAKMPNLIQVDADELATLIEQNTQAKALLKERTDDLIQLVALFSKFTAVINGGNIVSAVMKITTDKNLMATIGAIVPVVEKYTVSHEQKQITA</sequence>
<accession>A0A7D4UJ26</accession>
<reference evidence="1 2" key="1">
    <citation type="submission" date="2020-05" db="EMBL/GenBank/DDBJ databases">
        <title>Mucilaginibacter mali sp. nov.</title>
        <authorList>
            <person name="Kim H.S."/>
            <person name="Lee K.C."/>
            <person name="Suh M.K."/>
            <person name="Kim J.-S."/>
            <person name="Han K.-I."/>
            <person name="Eom M.K."/>
            <person name="Shin Y.K."/>
            <person name="Lee J.-S."/>
        </authorList>
    </citation>
    <scope>NUCLEOTIDE SEQUENCE [LARGE SCALE GENOMIC DNA]</scope>
    <source>
        <strain evidence="1 2">G2-14</strain>
    </source>
</reference>